<dbReference type="InterPro" id="IPR003607">
    <property type="entry name" value="HD/PDEase_dom"/>
</dbReference>
<name>A0A6J5Y886_9ZZZZ</name>
<organism evidence="2">
    <name type="scientific">freshwater metagenome</name>
    <dbReference type="NCBI Taxonomy" id="449393"/>
    <lineage>
        <taxon>unclassified sequences</taxon>
        <taxon>metagenomes</taxon>
        <taxon>ecological metagenomes</taxon>
    </lineage>
</organism>
<dbReference type="PANTHER" id="PTHR40202">
    <property type="match status" value="1"/>
</dbReference>
<dbReference type="AlphaFoldDB" id="A0A6J5Y886"/>
<dbReference type="Pfam" id="PF01966">
    <property type="entry name" value="HD"/>
    <property type="match status" value="1"/>
</dbReference>
<evidence type="ECO:0000313" key="2">
    <source>
        <dbReference type="EMBL" id="CAB4322344.1"/>
    </source>
</evidence>
<feature type="domain" description="HD" evidence="1">
    <location>
        <begin position="29"/>
        <end position="85"/>
    </location>
</feature>
<gene>
    <name evidence="2" type="ORF">UFOPK1392_00078</name>
</gene>
<reference evidence="2" key="1">
    <citation type="submission" date="2020-05" db="EMBL/GenBank/DDBJ databases">
        <authorList>
            <person name="Chiriac C."/>
            <person name="Salcher M."/>
            <person name="Ghai R."/>
            <person name="Kavagutti S V."/>
        </authorList>
    </citation>
    <scope>NUCLEOTIDE SEQUENCE</scope>
</reference>
<dbReference type="Gene3D" id="1.10.3210.10">
    <property type="entry name" value="Hypothetical protein af1432"/>
    <property type="match status" value="1"/>
</dbReference>
<dbReference type="EMBL" id="CAEMXZ010000002">
    <property type="protein sequence ID" value="CAB4322344.1"/>
    <property type="molecule type" value="Genomic_DNA"/>
</dbReference>
<dbReference type="InterPro" id="IPR006674">
    <property type="entry name" value="HD_domain"/>
</dbReference>
<dbReference type="InterPro" id="IPR052567">
    <property type="entry name" value="OP_Dioxygenase"/>
</dbReference>
<dbReference type="PANTHER" id="PTHR40202:SF1">
    <property type="entry name" value="HD DOMAIN-CONTAINING PROTEIN"/>
    <property type="match status" value="1"/>
</dbReference>
<accession>A0A6J5Y886</accession>
<protein>
    <submittedName>
        <fullName evidence="2">Unannotated protein</fullName>
    </submittedName>
</protein>
<dbReference type="CDD" id="cd00077">
    <property type="entry name" value="HDc"/>
    <property type="match status" value="1"/>
</dbReference>
<evidence type="ECO:0000259" key="1">
    <source>
        <dbReference type="Pfam" id="PF01966"/>
    </source>
</evidence>
<dbReference type="SUPFAM" id="SSF109604">
    <property type="entry name" value="HD-domain/PDEase-like"/>
    <property type="match status" value="1"/>
</dbReference>
<sequence length="183" mass="19414">MTFDSIDSILDLFHRWGTDHYDEDITQLDHALQCAAHARSSGETDALTAAALLHDIGHLIDLNAGGTVEQPISQRHEDVGAAALSVLFPAAVTAPIALHVRAKRYLAATEPGYIAGLSAGSLASLGRQGGPMSAEELASFETNPGFADACSLRRWDDLGKVEGLVVEPLDSHIEMLNRLAASC</sequence>
<proteinExistence type="predicted"/>